<evidence type="ECO:0000313" key="4">
    <source>
        <dbReference type="Proteomes" id="UP000030669"/>
    </source>
</evidence>
<dbReference type="InterPro" id="IPR036047">
    <property type="entry name" value="F-box-like_dom_sf"/>
</dbReference>
<keyword evidence="4" id="KW-1185">Reference proteome</keyword>
<dbReference type="SUPFAM" id="SSF81383">
    <property type="entry name" value="F-box domain"/>
    <property type="match status" value="1"/>
</dbReference>
<dbReference type="KEGG" id="gtr:GLOTRDRAFT_13676"/>
<sequence>SQKRRQLEADERPGTGQTRSKKARRKGKLSLIVDMPLDILLEIFQHLQPLDLLHMARTTKSLRGIIMHRSAKTIWTASFALRPNFPECPPEMSLPAWARFLCDPHC</sequence>
<dbReference type="InterPro" id="IPR001810">
    <property type="entry name" value="F-box_dom"/>
</dbReference>
<gene>
    <name evidence="3" type="ORF">GLOTRDRAFT_13676</name>
</gene>
<dbReference type="RefSeq" id="XP_007860114.1">
    <property type="nucleotide sequence ID" value="XM_007861923.1"/>
</dbReference>
<reference evidence="3 4" key="1">
    <citation type="journal article" date="2012" name="Science">
        <title>The Paleozoic origin of enzymatic lignin decomposition reconstructed from 31 fungal genomes.</title>
        <authorList>
            <person name="Floudas D."/>
            <person name="Binder M."/>
            <person name="Riley R."/>
            <person name="Barry K."/>
            <person name="Blanchette R.A."/>
            <person name="Henrissat B."/>
            <person name="Martinez A.T."/>
            <person name="Otillar R."/>
            <person name="Spatafora J.W."/>
            <person name="Yadav J.S."/>
            <person name="Aerts A."/>
            <person name="Benoit I."/>
            <person name="Boyd A."/>
            <person name="Carlson A."/>
            <person name="Copeland A."/>
            <person name="Coutinho P.M."/>
            <person name="de Vries R.P."/>
            <person name="Ferreira P."/>
            <person name="Findley K."/>
            <person name="Foster B."/>
            <person name="Gaskell J."/>
            <person name="Glotzer D."/>
            <person name="Gorecki P."/>
            <person name="Heitman J."/>
            <person name="Hesse C."/>
            <person name="Hori C."/>
            <person name="Igarashi K."/>
            <person name="Jurgens J.A."/>
            <person name="Kallen N."/>
            <person name="Kersten P."/>
            <person name="Kohler A."/>
            <person name="Kuees U."/>
            <person name="Kumar T.K.A."/>
            <person name="Kuo A."/>
            <person name="LaButti K."/>
            <person name="Larrondo L.F."/>
            <person name="Lindquist E."/>
            <person name="Ling A."/>
            <person name="Lombard V."/>
            <person name="Lucas S."/>
            <person name="Lundell T."/>
            <person name="Martin R."/>
            <person name="McLaughlin D.J."/>
            <person name="Morgenstern I."/>
            <person name="Morin E."/>
            <person name="Murat C."/>
            <person name="Nagy L.G."/>
            <person name="Nolan M."/>
            <person name="Ohm R.A."/>
            <person name="Patyshakuliyeva A."/>
            <person name="Rokas A."/>
            <person name="Ruiz-Duenas F.J."/>
            <person name="Sabat G."/>
            <person name="Salamov A."/>
            <person name="Samejima M."/>
            <person name="Schmutz J."/>
            <person name="Slot J.C."/>
            <person name="St John F."/>
            <person name="Stenlid J."/>
            <person name="Sun H."/>
            <person name="Sun S."/>
            <person name="Syed K."/>
            <person name="Tsang A."/>
            <person name="Wiebenga A."/>
            <person name="Young D."/>
            <person name="Pisabarro A."/>
            <person name="Eastwood D.C."/>
            <person name="Martin F."/>
            <person name="Cullen D."/>
            <person name="Grigoriev I.V."/>
            <person name="Hibbett D.S."/>
        </authorList>
    </citation>
    <scope>NUCLEOTIDE SEQUENCE [LARGE SCALE GENOMIC DNA]</scope>
    <source>
        <strain evidence="3 4">ATCC 11539</strain>
    </source>
</reference>
<dbReference type="HOGENOM" id="CLU_139930_1_0_1"/>
<dbReference type="EMBL" id="KB469296">
    <property type="protein sequence ID" value="EPQ60023.1"/>
    <property type="molecule type" value="Genomic_DNA"/>
</dbReference>
<dbReference type="Gene3D" id="1.20.1280.50">
    <property type="match status" value="1"/>
</dbReference>
<dbReference type="Pfam" id="PF00646">
    <property type="entry name" value="F-box"/>
    <property type="match status" value="1"/>
</dbReference>
<accession>S7QL62</accession>
<proteinExistence type="predicted"/>
<feature type="non-terminal residue" evidence="3">
    <location>
        <position position="106"/>
    </location>
</feature>
<evidence type="ECO:0000313" key="3">
    <source>
        <dbReference type="EMBL" id="EPQ60023.1"/>
    </source>
</evidence>
<dbReference type="CDD" id="cd09917">
    <property type="entry name" value="F-box_SF"/>
    <property type="match status" value="1"/>
</dbReference>
<dbReference type="OrthoDB" id="2322499at2759"/>
<organism evidence="3 4">
    <name type="scientific">Gloeophyllum trabeum (strain ATCC 11539 / FP-39264 / Madison 617)</name>
    <name type="common">Brown rot fungus</name>
    <dbReference type="NCBI Taxonomy" id="670483"/>
    <lineage>
        <taxon>Eukaryota</taxon>
        <taxon>Fungi</taxon>
        <taxon>Dikarya</taxon>
        <taxon>Basidiomycota</taxon>
        <taxon>Agaricomycotina</taxon>
        <taxon>Agaricomycetes</taxon>
        <taxon>Gloeophyllales</taxon>
        <taxon>Gloeophyllaceae</taxon>
        <taxon>Gloeophyllum</taxon>
    </lineage>
</organism>
<protein>
    <recommendedName>
        <fullName evidence="2">F-box domain-containing protein</fullName>
    </recommendedName>
</protein>
<dbReference type="PROSITE" id="PS50181">
    <property type="entry name" value="FBOX"/>
    <property type="match status" value="1"/>
</dbReference>
<feature type="domain" description="F-box" evidence="2">
    <location>
        <begin position="29"/>
        <end position="78"/>
    </location>
</feature>
<dbReference type="GeneID" id="19303619"/>
<dbReference type="AlphaFoldDB" id="S7QL62"/>
<name>S7QL62_GLOTA</name>
<dbReference type="SMART" id="SM00256">
    <property type="entry name" value="FBOX"/>
    <property type="match status" value="1"/>
</dbReference>
<feature type="region of interest" description="Disordered" evidence="1">
    <location>
        <begin position="1"/>
        <end position="25"/>
    </location>
</feature>
<evidence type="ECO:0000256" key="1">
    <source>
        <dbReference type="SAM" id="MobiDB-lite"/>
    </source>
</evidence>
<dbReference type="OMA" id="MTIWETS"/>
<feature type="non-terminal residue" evidence="3">
    <location>
        <position position="1"/>
    </location>
</feature>
<evidence type="ECO:0000259" key="2">
    <source>
        <dbReference type="PROSITE" id="PS50181"/>
    </source>
</evidence>
<feature type="compositionally biased region" description="Basic and acidic residues" evidence="1">
    <location>
        <begin position="1"/>
        <end position="13"/>
    </location>
</feature>
<dbReference type="Proteomes" id="UP000030669">
    <property type="component" value="Unassembled WGS sequence"/>
</dbReference>